<dbReference type="EC" id="2.4.2.21" evidence="4 11"/>
<dbReference type="GO" id="GO:0009236">
    <property type="term" value="P:cobalamin biosynthetic process"/>
    <property type="evidence" value="ECO:0007669"/>
    <property type="project" value="UniProtKB-UniRule"/>
</dbReference>
<keyword evidence="7 11" id="KW-0328">Glycosyltransferase</keyword>
<dbReference type="NCBIfam" id="NF000996">
    <property type="entry name" value="PRK00105.1"/>
    <property type="match status" value="1"/>
</dbReference>
<dbReference type="PANTHER" id="PTHR43463:SF1">
    <property type="entry name" value="NICOTINATE-NUCLEOTIDE--DIMETHYLBENZIMIDAZOLE PHOSPHORIBOSYLTRANSFERASE"/>
    <property type="match status" value="1"/>
</dbReference>
<keyword evidence="14" id="KW-1185">Reference proteome</keyword>
<dbReference type="Gene3D" id="3.40.50.10210">
    <property type="match status" value="1"/>
</dbReference>
<dbReference type="NCBIfam" id="TIGR03160">
    <property type="entry name" value="cobT_DBIPRT"/>
    <property type="match status" value="1"/>
</dbReference>
<dbReference type="PANTHER" id="PTHR43463">
    <property type="entry name" value="NICOTINATE-NUCLEOTIDE--DIMETHYLBENZIMIDAZOLE PHOSPHORIBOSYLTRANSFERASE"/>
    <property type="match status" value="1"/>
</dbReference>
<dbReference type="Proteomes" id="UP000006637">
    <property type="component" value="Chromosome"/>
</dbReference>
<keyword evidence="8 11" id="KW-0808">Transferase</keyword>
<reference evidence="13 14" key="1">
    <citation type="submission" date="2006-06" db="EMBL/GenBank/DDBJ databases">
        <title>Complete sequence of Rubrobacter xylanophilus DSM 9941.</title>
        <authorList>
            <consortium name="US DOE Joint Genome Institute"/>
            <person name="Copeland A."/>
            <person name="Lucas S."/>
            <person name="Lapidus A."/>
            <person name="Barry K."/>
            <person name="Detter J.C."/>
            <person name="Glavina del Rio T."/>
            <person name="Hammon N."/>
            <person name="Israni S."/>
            <person name="Dalin E."/>
            <person name="Tice H."/>
            <person name="Pitluck S."/>
            <person name="Munk A.C."/>
            <person name="Brettin T."/>
            <person name="Bruce D."/>
            <person name="Han C."/>
            <person name="Tapia R."/>
            <person name="Gilna P."/>
            <person name="Schmutz J."/>
            <person name="Larimer F."/>
            <person name="Land M."/>
            <person name="Hauser L."/>
            <person name="Kyrpides N."/>
            <person name="Lykidis A."/>
            <person name="da Costa M.S."/>
            <person name="Rainey F.A."/>
            <person name="Empadinhas N."/>
            <person name="Jolivet E."/>
            <person name="Battista J.R."/>
            <person name="Richardson P."/>
        </authorList>
    </citation>
    <scope>NUCLEOTIDE SEQUENCE [LARGE SCALE GENOMIC DNA]</scope>
    <source>
        <strain evidence="14">DSM 9941 / NBRC 16129 / PRD-1</strain>
    </source>
</reference>
<dbReference type="UniPathway" id="UPA00061">
    <property type="reaction ID" value="UER00516"/>
</dbReference>
<dbReference type="GO" id="GO:0008939">
    <property type="term" value="F:nicotinate-nucleotide-dimethylbenzimidazole phosphoribosyltransferase activity"/>
    <property type="evidence" value="ECO:0007669"/>
    <property type="project" value="UniProtKB-UniRule"/>
</dbReference>
<dbReference type="EMBL" id="CP000386">
    <property type="protein sequence ID" value="ABG03617.1"/>
    <property type="molecule type" value="Genomic_DNA"/>
</dbReference>
<evidence type="ECO:0000256" key="2">
    <source>
        <dbReference type="ARBA" id="ARBA00005049"/>
    </source>
</evidence>
<feature type="active site" description="Proton acceptor" evidence="11">
    <location>
        <position position="330"/>
    </location>
</feature>
<dbReference type="RefSeq" id="WP_011563635.1">
    <property type="nucleotide sequence ID" value="NC_008148.1"/>
</dbReference>
<dbReference type="eggNOG" id="COG2038">
    <property type="taxonomic scope" value="Bacteria"/>
</dbReference>
<evidence type="ECO:0000256" key="12">
    <source>
        <dbReference type="SAM" id="MobiDB-lite"/>
    </source>
</evidence>
<evidence type="ECO:0000256" key="1">
    <source>
        <dbReference type="ARBA" id="ARBA00002197"/>
    </source>
</evidence>
<evidence type="ECO:0000256" key="6">
    <source>
        <dbReference type="ARBA" id="ARBA00022573"/>
    </source>
</evidence>
<dbReference type="CDD" id="cd02439">
    <property type="entry name" value="DMB-PRT_CobT"/>
    <property type="match status" value="1"/>
</dbReference>
<dbReference type="Pfam" id="PF02277">
    <property type="entry name" value="DBI_PRT"/>
    <property type="match status" value="1"/>
</dbReference>
<dbReference type="Gene3D" id="1.10.1610.10">
    <property type="match status" value="1"/>
</dbReference>
<accession>Q1AYB1</accession>
<evidence type="ECO:0000256" key="7">
    <source>
        <dbReference type="ARBA" id="ARBA00022676"/>
    </source>
</evidence>
<sequence length="362" mass="35792">MGTATSGATPPEGRVGELARGVAPPDGAAAREAGERHLRLTKPPGSLGELEALGARLAGMAGRCPPPVPERPAVLVAAGDHGVLSRGVSPWPQEVTAEMVRNFCRGGAAVNAIAAEVGARVLVLDAGVAGETEPHPLLRRARVRPGTADLSRGAAMGREEAARALLAGAEAAGALLREGADLLVTGDMGIGNTTPAACLVAAFTGRPAAEVTGRGTGIDDATLALKVRVVEEALGLHRPDPSDPLGTLAALGGLEHAALAGAMLEGAARRVPVVLDGVSSCAAALVAAALSPPAAGYMVAGHLSAEPGAGAALEALGLRPLLDLGMRLGEGTGGLLAVPLVRAAARVLSEMATFEEAGVSGG</sequence>
<feature type="region of interest" description="Disordered" evidence="12">
    <location>
        <begin position="1"/>
        <end position="36"/>
    </location>
</feature>
<dbReference type="FunFam" id="3.40.50.10210:FF:000001">
    <property type="entry name" value="Nicotinate-nucleotide--dimethylbenzimidazole phosphoribosyltransferase"/>
    <property type="match status" value="1"/>
</dbReference>
<evidence type="ECO:0000256" key="4">
    <source>
        <dbReference type="ARBA" id="ARBA00011991"/>
    </source>
</evidence>
<dbReference type="HAMAP" id="MF_00230">
    <property type="entry name" value="CobT"/>
    <property type="match status" value="1"/>
</dbReference>
<evidence type="ECO:0000256" key="9">
    <source>
        <dbReference type="ARBA" id="ARBA00030686"/>
    </source>
</evidence>
<comment type="catalytic activity">
    <reaction evidence="10 11">
        <text>5,6-dimethylbenzimidazole + nicotinate beta-D-ribonucleotide = alpha-ribazole 5'-phosphate + nicotinate + H(+)</text>
        <dbReference type="Rhea" id="RHEA:11196"/>
        <dbReference type="ChEBI" id="CHEBI:15378"/>
        <dbReference type="ChEBI" id="CHEBI:15890"/>
        <dbReference type="ChEBI" id="CHEBI:32544"/>
        <dbReference type="ChEBI" id="CHEBI:57502"/>
        <dbReference type="ChEBI" id="CHEBI:57918"/>
        <dbReference type="EC" id="2.4.2.21"/>
    </reaction>
</comment>
<dbReference type="SUPFAM" id="SSF52733">
    <property type="entry name" value="Nicotinate mononucleotide:5,6-dimethylbenzimidazole phosphoribosyltransferase (CobT)"/>
    <property type="match status" value="1"/>
</dbReference>
<dbReference type="InterPro" id="IPR003200">
    <property type="entry name" value="Nict_dMeBzImd_PRibTrfase"/>
</dbReference>
<evidence type="ECO:0000256" key="10">
    <source>
        <dbReference type="ARBA" id="ARBA00047340"/>
    </source>
</evidence>
<evidence type="ECO:0000256" key="3">
    <source>
        <dbReference type="ARBA" id="ARBA00007110"/>
    </source>
</evidence>
<dbReference type="InterPro" id="IPR036087">
    <property type="entry name" value="Nict_dMeBzImd_PRibTrfase_sf"/>
</dbReference>
<evidence type="ECO:0000256" key="5">
    <source>
        <dbReference type="ARBA" id="ARBA00015486"/>
    </source>
</evidence>
<evidence type="ECO:0000256" key="8">
    <source>
        <dbReference type="ARBA" id="ARBA00022679"/>
    </source>
</evidence>
<comment type="pathway">
    <text evidence="2 11">Nucleoside biosynthesis; alpha-ribazole biosynthesis; alpha-ribazole from 5,6-dimethylbenzimidazole: step 1/2.</text>
</comment>
<evidence type="ECO:0000313" key="13">
    <source>
        <dbReference type="EMBL" id="ABG03617.1"/>
    </source>
</evidence>
<dbReference type="InterPro" id="IPR017846">
    <property type="entry name" value="Nict_dMeBzImd_PRibTrfase_bact"/>
</dbReference>
<proteinExistence type="inferred from homology"/>
<dbReference type="PhylomeDB" id="Q1AYB1"/>
<comment type="similarity">
    <text evidence="3 11">Belongs to the CobT family.</text>
</comment>
<dbReference type="STRING" id="266117.Rxyl_0647"/>
<protein>
    <recommendedName>
        <fullName evidence="5 11">Nicotinate-nucleotide--dimethylbenzimidazole phosphoribosyltransferase</fullName>
        <shortName evidence="11">NN:DBI PRT</shortName>
        <ecNumber evidence="4 11">2.4.2.21</ecNumber>
    </recommendedName>
    <alternativeName>
        <fullName evidence="9 11">N(1)-alpha-phosphoribosyltransferase</fullName>
    </alternativeName>
</protein>
<dbReference type="InterPro" id="IPR023195">
    <property type="entry name" value="Nict_dMeBzImd_PRibTrfase_N"/>
</dbReference>
<dbReference type="OrthoDB" id="9773807at2"/>
<keyword evidence="6 11" id="KW-0169">Cobalamin biosynthesis</keyword>
<evidence type="ECO:0000313" key="14">
    <source>
        <dbReference type="Proteomes" id="UP000006637"/>
    </source>
</evidence>
<name>Q1AYB1_RUBXD</name>
<comment type="function">
    <text evidence="1 11">Catalyzes the synthesis of alpha-ribazole-5'-phosphate from nicotinate mononucleotide (NAMN) and 5,6-dimethylbenzimidazole (DMB).</text>
</comment>
<gene>
    <name evidence="11" type="primary">cobT</name>
    <name evidence="13" type="ordered locus">Rxyl_0647</name>
</gene>
<dbReference type="AlphaFoldDB" id="Q1AYB1"/>
<organism evidence="13 14">
    <name type="scientific">Rubrobacter xylanophilus (strain DSM 9941 / JCM 11954 / NBRC 16129 / PRD-1)</name>
    <dbReference type="NCBI Taxonomy" id="266117"/>
    <lineage>
        <taxon>Bacteria</taxon>
        <taxon>Bacillati</taxon>
        <taxon>Actinomycetota</taxon>
        <taxon>Rubrobacteria</taxon>
        <taxon>Rubrobacterales</taxon>
        <taxon>Rubrobacteraceae</taxon>
        <taxon>Rubrobacter</taxon>
    </lineage>
</organism>
<dbReference type="HOGENOM" id="CLU_002982_0_0_11"/>
<dbReference type="KEGG" id="rxy:Rxyl_0647"/>
<evidence type="ECO:0000256" key="11">
    <source>
        <dbReference type="HAMAP-Rule" id="MF_00230"/>
    </source>
</evidence>